<protein>
    <submittedName>
        <fullName evidence="3">Mitochondrial enolase superfamily member 1</fullName>
    </submittedName>
</protein>
<evidence type="ECO:0000259" key="2">
    <source>
        <dbReference type="PROSITE" id="PS50878"/>
    </source>
</evidence>
<accession>A0ABC9WS25</accession>
<evidence type="ECO:0000313" key="3">
    <source>
        <dbReference type="EMBL" id="GAB0187584.1"/>
    </source>
</evidence>
<name>A0ABC9WS25_GRUJA</name>
<dbReference type="Gene3D" id="1.10.555.10">
    <property type="entry name" value="Rho GTPase activation protein"/>
    <property type="match status" value="1"/>
</dbReference>
<dbReference type="Pfam" id="PF22286">
    <property type="entry name" value="RHG20_PH"/>
    <property type="match status" value="1"/>
</dbReference>
<sequence>MPAGSKTGPPLAKAKPISASVITYLRSRKTLRERELLQPEREDNKKGFFKYISSKRKTRENVGLLLNEVGALVTEDTEKAELLNAFFASVFTAKAGPQESQTLEGKKEDLGNYRPVSLTSIPGKVMEQLILDVISKHVEEKKVIRSGQHGFIDGKSCLTNLIAFCDGMTGWVDEGRAVDVVYLDFSKAFDTISHNILTGKLRKCGLDEWTVRWVENWLNGRAQRVVISSAESSWRPVVNGVPQGSVLGLVLFNIFINDLDEGTECTLSKFTDDTQLGGVTDTSEGCAAIQRDLDRLESWVERNLMKFNKGKCRVLHLERNNPRHQYRLGVDLLGSSSAEKDLGVLVDKLSMSQHCTLMAKKANGILGCIKKSVASMSREVILPLHSALRDLERLEKGTDKNLMQFNKGKRKVLHLKKNKLSHQCMLGTPIWKAAVQTPKVMVDPREALSEAEAVLSADVRLSRGRRRSERRLLLLQEELVVAKLQGGTSLRPQLRLALDQLWVLSGRKEAAGEEEEEEQEGSDMDRSSLVFIWPSGSCIATLAAPEGATRVRVTRLPSLQVLEKELRRRRAGRTFSARSLERLLEGQAKELLAVLQREGPATEGIFRQAASVTALRELREALDHGAEVELGRQPALLLAILLKVSAWELPPEELLAGLECPKAQLEARALQDFLRSIPSKLLVNDLYEDWMAAMRRTSKEEKMAELKAVAEKLPAANVLLLKQLLSLLQHISHNASTSRMTSRNLATCLGPSLLSPPNEDLLPLEAALEVTAKVNMLVEFLIENCADICAQEMPGLSGPPAEESPAPLDTSTEVHEEKQDLCITNDGTIPTPDSFPPYSNAQAHLIRYLPPEGVCLSLDLFGKIMQSDLLGISAVQAPGGWFSPFPEAHK</sequence>
<comment type="caution">
    <text evidence="3">The sequence shown here is derived from an EMBL/GenBank/DDBJ whole genome shotgun (WGS) entry which is preliminary data.</text>
</comment>
<feature type="domain" description="Rho-GAP" evidence="1">
    <location>
        <begin position="578"/>
        <end position="789"/>
    </location>
</feature>
<dbReference type="SMART" id="SM00324">
    <property type="entry name" value="RhoGAP"/>
    <property type="match status" value="1"/>
</dbReference>
<evidence type="ECO:0000313" key="4">
    <source>
        <dbReference type="Proteomes" id="UP001623348"/>
    </source>
</evidence>
<dbReference type="CDD" id="cd01650">
    <property type="entry name" value="RT_nLTR_like"/>
    <property type="match status" value="1"/>
</dbReference>
<organism evidence="3 4">
    <name type="scientific">Grus japonensis</name>
    <name type="common">Japanese crane</name>
    <name type="synonym">Red-crowned crane</name>
    <dbReference type="NCBI Taxonomy" id="30415"/>
    <lineage>
        <taxon>Eukaryota</taxon>
        <taxon>Metazoa</taxon>
        <taxon>Chordata</taxon>
        <taxon>Craniata</taxon>
        <taxon>Vertebrata</taxon>
        <taxon>Euteleostomi</taxon>
        <taxon>Archelosauria</taxon>
        <taxon>Archosauria</taxon>
        <taxon>Dinosauria</taxon>
        <taxon>Saurischia</taxon>
        <taxon>Theropoda</taxon>
        <taxon>Coelurosauria</taxon>
        <taxon>Aves</taxon>
        <taxon>Neognathae</taxon>
        <taxon>Neoaves</taxon>
        <taxon>Gruiformes</taxon>
        <taxon>Gruidae</taxon>
        <taxon>Grus</taxon>
    </lineage>
</organism>
<dbReference type="PROSITE" id="PS50238">
    <property type="entry name" value="RHOGAP"/>
    <property type="match status" value="1"/>
</dbReference>
<dbReference type="Pfam" id="PF00078">
    <property type="entry name" value="RVT_1"/>
    <property type="match status" value="1"/>
</dbReference>
<dbReference type="PROSITE" id="PS50878">
    <property type="entry name" value="RT_POL"/>
    <property type="match status" value="1"/>
</dbReference>
<gene>
    <name evidence="3" type="ORF">GRJ2_001223700</name>
</gene>
<dbReference type="Proteomes" id="UP001623348">
    <property type="component" value="Unassembled WGS sequence"/>
</dbReference>
<dbReference type="InterPro" id="IPR043502">
    <property type="entry name" value="DNA/RNA_pol_sf"/>
</dbReference>
<keyword evidence="4" id="KW-1185">Reference proteome</keyword>
<dbReference type="EMBL" id="BAAFJT010000003">
    <property type="protein sequence ID" value="GAB0187584.1"/>
    <property type="molecule type" value="Genomic_DNA"/>
</dbReference>
<dbReference type="AlphaFoldDB" id="A0ABC9WS25"/>
<dbReference type="Pfam" id="PF00620">
    <property type="entry name" value="RhoGAP"/>
    <property type="match status" value="1"/>
</dbReference>
<dbReference type="SUPFAM" id="SSF48350">
    <property type="entry name" value="GTPase activation domain, GAP"/>
    <property type="match status" value="1"/>
</dbReference>
<dbReference type="InterPro" id="IPR008936">
    <property type="entry name" value="Rho_GTPase_activation_prot"/>
</dbReference>
<dbReference type="InterPro" id="IPR000198">
    <property type="entry name" value="RhoGAP_dom"/>
</dbReference>
<dbReference type="PANTHER" id="PTHR33332">
    <property type="entry name" value="REVERSE TRANSCRIPTASE DOMAIN-CONTAINING PROTEIN"/>
    <property type="match status" value="1"/>
</dbReference>
<dbReference type="SUPFAM" id="SSF56672">
    <property type="entry name" value="DNA/RNA polymerases"/>
    <property type="match status" value="1"/>
</dbReference>
<reference evidence="3 4" key="1">
    <citation type="submission" date="2024-06" db="EMBL/GenBank/DDBJ databases">
        <title>The draft genome of Grus japonensis, version 3.</title>
        <authorList>
            <person name="Nabeshima K."/>
            <person name="Suzuki S."/>
            <person name="Onuma M."/>
        </authorList>
    </citation>
    <scope>NUCLEOTIDE SEQUENCE [LARGE SCALE GENOMIC DNA]</scope>
    <source>
        <strain evidence="3 4">451A</strain>
    </source>
</reference>
<evidence type="ECO:0000259" key="1">
    <source>
        <dbReference type="PROSITE" id="PS50238"/>
    </source>
</evidence>
<feature type="domain" description="Reverse transcriptase" evidence="2">
    <location>
        <begin position="86"/>
        <end position="332"/>
    </location>
</feature>
<dbReference type="InterPro" id="IPR000477">
    <property type="entry name" value="RT_dom"/>
</dbReference>
<proteinExistence type="predicted"/>
<dbReference type="InterPro" id="IPR047887">
    <property type="entry name" value="ARHGAP20_PH"/>
</dbReference>